<dbReference type="STRING" id="52131.GA0061100_1011110"/>
<accession>A0A1C3UAF1</accession>
<keyword evidence="1" id="KW-0812">Transmembrane</keyword>
<keyword evidence="1" id="KW-0472">Membrane</keyword>
<feature type="transmembrane region" description="Helical" evidence="1">
    <location>
        <begin position="41"/>
        <end position="59"/>
    </location>
</feature>
<dbReference type="EMBL" id="FMAC01000001">
    <property type="protein sequence ID" value="SCB12460.1"/>
    <property type="molecule type" value="Genomic_DNA"/>
</dbReference>
<evidence type="ECO:0000313" key="2">
    <source>
        <dbReference type="EMBL" id="SCB12460.1"/>
    </source>
</evidence>
<protein>
    <submittedName>
        <fullName evidence="2">Uncharacterized protein</fullName>
    </submittedName>
</protein>
<proteinExistence type="predicted"/>
<dbReference type="Proteomes" id="UP000186228">
    <property type="component" value="Unassembled WGS sequence"/>
</dbReference>
<evidence type="ECO:0000256" key="1">
    <source>
        <dbReference type="SAM" id="Phobius"/>
    </source>
</evidence>
<keyword evidence="3" id="KW-1185">Reference proteome</keyword>
<gene>
    <name evidence="2" type="ORF">GA0061100_1011110</name>
</gene>
<organism evidence="2 3">
    <name type="scientific">Rhizobium hainanense</name>
    <dbReference type="NCBI Taxonomy" id="52131"/>
    <lineage>
        <taxon>Bacteria</taxon>
        <taxon>Pseudomonadati</taxon>
        <taxon>Pseudomonadota</taxon>
        <taxon>Alphaproteobacteria</taxon>
        <taxon>Hyphomicrobiales</taxon>
        <taxon>Rhizobiaceae</taxon>
        <taxon>Rhizobium/Agrobacterium group</taxon>
        <taxon>Rhizobium</taxon>
    </lineage>
</organism>
<keyword evidence="1" id="KW-1133">Transmembrane helix</keyword>
<feature type="transmembrane region" description="Helical" evidence="1">
    <location>
        <begin position="71"/>
        <end position="93"/>
    </location>
</feature>
<dbReference type="AlphaFoldDB" id="A0A1C3UAF1"/>
<sequence length="104" mass="11799">MGSDKDGLEVDSKSWTGIGYDESAQPDMSSKFSAFDRFRNYFKLFIIVIILLNVIHLVIGGKISFDIISIYHALIFQILEILGGIALIFVIVLREEIRSARNKF</sequence>
<evidence type="ECO:0000313" key="3">
    <source>
        <dbReference type="Proteomes" id="UP000186228"/>
    </source>
</evidence>
<name>A0A1C3UAF1_9HYPH</name>
<reference evidence="3" key="1">
    <citation type="submission" date="2016-08" db="EMBL/GenBank/DDBJ databases">
        <authorList>
            <person name="Varghese N."/>
            <person name="Submissions Spin"/>
        </authorList>
    </citation>
    <scope>NUCLEOTIDE SEQUENCE [LARGE SCALE GENOMIC DNA]</scope>
    <source>
        <strain evidence="3">CCBAU 57015</strain>
    </source>
</reference>